<dbReference type="SUPFAM" id="SSF52113">
    <property type="entry name" value="BRCT domain"/>
    <property type="match status" value="4"/>
</dbReference>
<dbReference type="GO" id="GO:0006270">
    <property type="term" value="P:DNA replication initiation"/>
    <property type="evidence" value="ECO:0007669"/>
    <property type="project" value="TreeGrafter"/>
</dbReference>
<feature type="domain" description="BRCT" evidence="3">
    <location>
        <begin position="131"/>
        <end position="219"/>
    </location>
</feature>
<organism evidence="4 5">
    <name type="scientific">Smittium megazygosporum</name>
    <dbReference type="NCBI Taxonomy" id="133381"/>
    <lineage>
        <taxon>Eukaryota</taxon>
        <taxon>Fungi</taxon>
        <taxon>Fungi incertae sedis</taxon>
        <taxon>Zoopagomycota</taxon>
        <taxon>Kickxellomycotina</taxon>
        <taxon>Harpellomycetes</taxon>
        <taxon>Harpellales</taxon>
        <taxon>Legeriomycetaceae</taxon>
        <taxon>Smittium</taxon>
    </lineage>
</organism>
<proteinExistence type="predicted"/>
<feature type="region of interest" description="Disordered" evidence="2">
    <location>
        <begin position="858"/>
        <end position="885"/>
    </location>
</feature>
<feature type="region of interest" description="Disordered" evidence="2">
    <location>
        <begin position="654"/>
        <end position="706"/>
    </location>
</feature>
<dbReference type="Pfam" id="PF00533">
    <property type="entry name" value="BRCT"/>
    <property type="match status" value="1"/>
</dbReference>
<dbReference type="PANTHER" id="PTHR13561">
    <property type="entry name" value="DNA REPLICATION REGULATOR DPB11-RELATED"/>
    <property type="match status" value="1"/>
</dbReference>
<dbReference type="SMART" id="SM00292">
    <property type="entry name" value="BRCT"/>
    <property type="match status" value="4"/>
</dbReference>
<evidence type="ECO:0000313" key="5">
    <source>
        <dbReference type="Proteomes" id="UP000245609"/>
    </source>
</evidence>
<feature type="compositionally biased region" description="Polar residues" evidence="2">
    <location>
        <begin position="1115"/>
        <end position="1129"/>
    </location>
</feature>
<feature type="compositionally biased region" description="Polar residues" evidence="2">
    <location>
        <begin position="1367"/>
        <end position="1379"/>
    </location>
</feature>
<dbReference type="CDD" id="cd00027">
    <property type="entry name" value="BRCT"/>
    <property type="match status" value="1"/>
</dbReference>
<feature type="compositionally biased region" description="Basic and acidic residues" evidence="2">
    <location>
        <begin position="1130"/>
        <end position="1157"/>
    </location>
</feature>
<feature type="compositionally biased region" description="Polar residues" evidence="2">
    <location>
        <begin position="686"/>
        <end position="703"/>
    </location>
</feature>
<dbReference type="PROSITE" id="PS50172">
    <property type="entry name" value="BRCT"/>
    <property type="match status" value="2"/>
</dbReference>
<name>A0A2T9ZJQ8_9FUNG</name>
<dbReference type="CDD" id="cd17731">
    <property type="entry name" value="BRCT_TopBP1_rpt2_like"/>
    <property type="match status" value="1"/>
</dbReference>
<evidence type="ECO:0000313" key="4">
    <source>
        <dbReference type="EMBL" id="PVV04757.1"/>
    </source>
</evidence>
<evidence type="ECO:0000256" key="1">
    <source>
        <dbReference type="ARBA" id="ARBA00022737"/>
    </source>
</evidence>
<comment type="caution">
    <text evidence="4">The sequence shown here is derived from an EMBL/GenBank/DDBJ whole genome shotgun (WGS) entry which is preliminary data.</text>
</comment>
<feature type="region of interest" description="Disordered" evidence="2">
    <location>
        <begin position="1115"/>
        <end position="1193"/>
    </location>
</feature>
<dbReference type="Gene3D" id="3.40.50.10190">
    <property type="entry name" value="BRCT domain"/>
    <property type="match status" value="4"/>
</dbReference>
<dbReference type="EMBL" id="MBFS01000082">
    <property type="protein sequence ID" value="PVV04757.1"/>
    <property type="molecule type" value="Genomic_DNA"/>
</dbReference>
<dbReference type="InterPro" id="IPR036420">
    <property type="entry name" value="BRCT_dom_sf"/>
</dbReference>
<dbReference type="Proteomes" id="UP000245609">
    <property type="component" value="Unassembled WGS sequence"/>
</dbReference>
<evidence type="ECO:0000259" key="3">
    <source>
        <dbReference type="PROSITE" id="PS50172"/>
    </source>
</evidence>
<dbReference type="GO" id="GO:0007095">
    <property type="term" value="P:mitotic G2 DNA damage checkpoint signaling"/>
    <property type="evidence" value="ECO:0007669"/>
    <property type="project" value="TreeGrafter"/>
</dbReference>
<dbReference type="STRING" id="133381.A0A2T9ZJQ8"/>
<dbReference type="InterPro" id="IPR001357">
    <property type="entry name" value="BRCT_dom"/>
</dbReference>
<accession>A0A2T9ZJQ8</accession>
<sequence>MPSYPTSTANHLYRPLQNKLFCTSGFENVERAELFERIKKLGGICEENLTIEVDVLISGCIAYSEKCLTAKMRNVPIVKVSFLDEFETCHSQIKRRTSNRMSNICLSSDDFPETSYFKNCEMAFLQAIQNNLVDVFGNCVICPTGLDYKERNLLRELVENHAGIYNPDLSLECTHLISKYPSGSKYQFAMVNEIPIVTFEWITESIRLGTLAEENLFQVPKPIEKTKSNPEHPPFISTNTPPGFKLPLSLDTFSSSRKTTLKPKLDFESSKRINSSKRFTMFHKASQNNKQNSYFQNTLILMNFEDFSDSDLSKCENFVLESGGAFANLSEFTKLCENTENSIKKKVYLILKSGSLINSDIISSLGLIYSGLPDLWKLFVLWDSWVFRSAISGFPVDLKAHRVQELYQDPAESEFLDPSNMGDLLFSKPIKNTNLETTNEIDFSDTNLSQDSRNCTQEIVFSKENIAKIQEEALIKSLIEKQSGNLYIFNKYHKIKLDAFFEISKNERTEEKLLHGYTNVIEEIASVIQNSFQTNEFCSLYALVPLKGTPRTDLNRQYQRILFRPLQLPLPHISGLNWVFSISGYEGLERDHIGRLCVSLGFEFCETFSKKITHLICKHPFSGPKYKRALKWKTAVIGASSLFELVQMDKIPPEFQSEQSQKSQKPTTQLTPRNLSLPFKLESTKELGTQSKEQTQPRPSQRNYVPVQHNLPKEHKLSPEESVPLIALPDIPLFSPIYKFTEFNTNSGTVYRESKQIELPTVQKNETGLITPTANKSSPPTFENIQSDPSKIVVTEFDSIQTPEISNFMDNSYKTLFSDKKNKISIPLKNQSDTVDNSASVLNSSLTLENLSKKNIENSSSLGTRDLTPIGIDKSSENSTNKNNTKLFTPLSGQHSIVGSLLFGTPGMTPLGNALDSKISEAFNNIEKGFVAFNPSVLIPNSTSLNQENGNQINYPKSFDPNTPTKVGGVSNPLTIMSTVKNNLSDSNDKLFSESIRQNRLPLSGLTICISPRLMFLKNELEVLSIKLGASVVDFSATINSSGIEAGQPPLATHLIHTSETHRDHSIGLRWAKRNHVITVSHFWLYNCEKANSRLDENIFGPTYKPDKLVLVPSSSVMGTKSGENSDTISRLDIKDHRLNESTLTEPKEVDDKKSKDSGYSGNIKRASQTPEPSRLAKKMKTDSKMNSTYPRVSSSNITENLFVSPNTEARSANVPDGQNFDSSICQLITQPASNFSLNALDTSPHSHPNKIDVFQSQIETTISTNPPSTFNQLNVQNQSKQNDMLVTPTLSGFDFYKVDSTSVHAIWKKAINKISDDSNKNTSKFEKKEKFLETIAKENKNSRSVTSKAHSPPNTNESESENNSPGQKPNSSNSLTNTRQDRLSGKINMTQLRPVSYEDPDAQIELDKLLKNLPS</sequence>
<dbReference type="Pfam" id="PF12738">
    <property type="entry name" value="PTCB-BRCT"/>
    <property type="match status" value="2"/>
</dbReference>
<feature type="domain" description="BRCT" evidence="3">
    <location>
        <begin position="998"/>
        <end position="1102"/>
    </location>
</feature>
<dbReference type="PANTHER" id="PTHR13561:SF20">
    <property type="entry name" value="DNA TOPOISOMERASE 2-BINDING PROTEIN 1"/>
    <property type="match status" value="1"/>
</dbReference>
<reference evidence="4 5" key="1">
    <citation type="journal article" date="2018" name="MBio">
        <title>Comparative Genomics Reveals the Core Gene Toolbox for the Fungus-Insect Symbiosis.</title>
        <authorList>
            <person name="Wang Y."/>
            <person name="Stata M."/>
            <person name="Wang W."/>
            <person name="Stajich J.E."/>
            <person name="White M.M."/>
            <person name="Moncalvo J.M."/>
        </authorList>
    </citation>
    <scope>NUCLEOTIDE SEQUENCE [LARGE SCALE GENOMIC DNA]</scope>
    <source>
        <strain evidence="4 5">SC-DP-2</strain>
    </source>
</reference>
<feature type="compositionally biased region" description="Polar residues" evidence="2">
    <location>
        <begin position="1158"/>
        <end position="1172"/>
    </location>
</feature>
<feature type="compositionally biased region" description="Low complexity" evidence="2">
    <location>
        <begin position="1352"/>
        <end position="1366"/>
    </location>
</feature>
<feature type="compositionally biased region" description="Low complexity" evidence="2">
    <location>
        <begin position="654"/>
        <end position="669"/>
    </location>
</feature>
<dbReference type="GO" id="GO:0033314">
    <property type="term" value="P:mitotic DNA replication checkpoint signaling"/>
    <property type="evidence" value="ECO:0007669"/>
    <property type="project" value="TreeGrafter"/>
</dbReference>
<evidence type="ECO:0000256" key="2">
    <source>
        <dbReference type="SAM" id="MobiDB-lite"/>
    </source>
</evidence>
<gene>
    <name evidence="4" type="ORF">BB560_000731</name>
</gene>
<protein>
    <recommendedName>
        <fullName evidence="3">BRCT domain-containing protein</fullName>
    </recommendedName>
</protein>
<keyword evidence="5" id="KW-1185">Reference proteome</keyword>
<dbReference type="OrthoDB" id="5566267at2759"/>
<feature type="region of interest" description="Disordered" evidence="2">
    <location>
        <begin position="1337"/>
        <end position="1402"/>
    </location>
</feature>
<dbReference type="InterPro" id="IPR059215">
    <property type="entry name" value="BRCT2_TopBP1-like"/>
</dbReference>
<keyword evidence="1" id="KW-0677">Repeat</keyword>